<evidence type="ECO:0000259" key="3">
    <source>
        <dbReference type="Pfam" id="PF20220"/>
    </source>
</evidence>
<reference evidence="4" key="1">
    <citation type="submission" date="2020-10" db="EMBL/GenBank/DDBJ databases">
        <authorList>
            <person name="Kusch S."/>
        </authorList>
    </citation>
    <scope>NUCLEOTIDE SEQUENCE</scope>
    <source>
        <strain evidence="4">SwB9</strain>
    </source>
</reference>
<feature type="domain" description="Neuraminidase-like" evidence="2">
    <location>
        <begin position="1598"/>
        <end position="1755"/>
    </location>
</feature>
<evidence type="ECO:0000313" key="5">
    <source>
        <dbReference type="Proteomes" id="UP000624404"/>
    </source>
</evidence>
<dbReference type="Proteomes" id="UP000624404">
    <property type="component" value="Unassembled WGS sequence"/>
</dbReference>
<dbReference type="EMBL" id="CAJHIA010000010">
    <property type="protein sequence ID" value="CAD6443324.1"/>
    <property type="molecule type" value="Genomic_DNA"/>
</dbReference>
<name>A0A8H2VRH5_9HELO</name>
<dbReference type="Pfam" id="PF18413">
    <property type="entry name" value="Neuraminidase"/>
    <property type="match status" value="1"/>
</dbReference>
<dbReference type="InterPro" id="IPR046839">
    <property type="entry name" value="ABC_toxin_N"/>
</dbReference>
<gene>
    <name evidence="4" type="ORF">SCLTRI_LOCUS3116</name>
</gene>
<feature type="domain" description="Tc toxin complex TcA C-terminal TcB-binding" evidence="1">
    <location>
        <begin position="2493"/>
        <end position="2779"/>
    </location>
</feature>
<comment type="caution">
    <text evidence="4">The sequence shown here is derived from an EMBL/GenBank/DDBJ whole genome shotgun (WGS) entry which is preliminary data.</text>
</comment>
<keyword evidence="5" id="KW-1185">Reference proteome</keyword>
<feature type="domain" description="ABC toxin N-terminal" evidence="3">
    <location>
        <begin position="1448"/>
        <end position="1568"/>
    </location>
</feature>
<sequence>MPSFVEAIDESLLGGGLRDRLAHASDLWPGDPRSAIDWFLEEGNVPAQTINVMTFVRSLLGYFDDEEYVCGRILSLLGAYTLEDLVLLLFPRNVLDQKLDVNPADFPYNWATTNLTITKLEQVRAEFLDDYSLVVMLILLRENKFSIADRSERIAECILTAMALYKLDIGSQKLLPLVKKSFPDLGDAEFSSAIELIKSLKILCSFVEDPEDVAHLYNSNYRSVRSITVQSKNNFKNELLAAGASIENALKIYDCAERVDCWNEQLWLHLMNSRRADSVMIDPYFEAETIDAPSDETWMGKSHNNLTDIFQLEDLTCEECCSVTSLSAYFADLMNLLSNTTPTGEIPKVQDPPGTRNSLLNHLSRRRPDLRKLELTCANSQTMIPYISLVNEVLESFIRHKCLSSPDSIRAFNTPVDAPDDGHSLQPLNLPGNTDYEVYSKVISHQKFPFTCFPYDQARNMVISYFNIFQVAHRDFVDVFQAPELILHKIKGKITNDDMERSLIWGAGEVLERQRAAEALGLHQMEFAAITGESFFPQSLSDLLRGLSSDTLIDTGIQEYEFCQLWGYEDDETMLGSASGLSQIKSQLMQRSGLEFQDILDLVKTQFFGQQLVITNESGSNEFTESIADLRLLSNASSPPFQPLTSKICRNLQSFLRLKAKLGWSTRVLDAAIYCLRNRELENSPSFKSSTTTELQSISVYVIKGIAAIVKLNDLCGIEPASLIPLWGTIDSFGEESLLHRKFLRPSFGPIFAVPKDASYFQPDGKTYKIQACGANICASLNWRFEYFEDLLQATNLTNADLSIETFSNLYRYVTICRILSVSPKECVPFFKVFFEKENPLASPKTTLANITHWTTLLNSGWTIETLLLVLGENKSNDSSMTAGNSGLQLTSAILEGNKELRKSLSSLFSGAIPTPETVVECAGRAFDSVTAKLVVEFVEGSQVKTNVVTLDTQQDLQRIIDLSKDWPKKILVIPSSTAQKYSAQFRLCGLLTTEEKQKIMLDSSVLPSVTTALRRLVENSLLPQAVIESRFQNNSQKLSSNILMQDWAPSQLGVNNPSATTPASTPSPNDILIETESQVRERRTAFVDLAGPAIVQDTLTTSILNIMKDLVLDVDISVLSYLLTDTVKVSTNQNNGLESAMAALKHLSEPVKREISGEKVNAYFIPTTTDDFILHYTGILDAPSLTINGIEVTFNTASQAWNAFRMNSGQSYLLQGGFPAAEIAWSTSRSMMTLFTEEELLPSSIVQRANSTLGTIRRAVCISQTVQLTTSELQYINRKEQAEHEILAMNLNSPCLIDLVHLQEYRELRDGLLNVNTNSNLTSLFSWLYNSANPDVKTIATKIGASTGWKDTLVESVLNAKYPNFTPADLVATLRLHDAFVSLRAIIVFYEKLGDSSDVTSKPLMVELFDLARPPPQLRSGDTYMEAAKNIQNRLTPSQRETADEGLMESQRKALVNFLLQQKFITQDLGIWDADGLFEYFLVDVQMGPQIRTSRIKQAISVVQMFVQRCLLGLEEGVAKSVLGHEKWDWLQQYTLWEVHRKIFLYPENWIDPTLRDDKSELFDQFEATLMQKDLSINTFLQAIQSYIYDLDGISSLDIVAYVHEPQPAAADIFHLFGRTRSGPYTFYYRTLTRLRTAEVFWRPWTKVEMDIPSIETEWEGQRLVDTGSYLLPIMIKGRLYLFMPTIMPKTIVKNISSLDGLNSFDALRTQKPNIAEPVRIWEITMAWTEFVNEGWSPKRVSSSSLSVGLDASSSQLRVDPDLQGNTLTLKVSYGQAGETTSKAIGSFIFCNDQMSTANNFTTSAQAGSFETYFQKALQKGMDLESLPGGTNYTNLTALLWVPPELESTGAVDVSWTLSKLPQRVTGLVVSAKVSEGRRASFFNIPKLELLSSTWTKEIIKNNTELVSIDHTFSHELMEATADRVDPLRCLYNKIAQLPAGTMRESFGAGSHEAWYHELGRPTALYNWEVGLHTVLLAVDRFSVTQQYEEALEVARLVFDPSADLELDANSQGSYRSCWRFPPFQEMARQIASRGEESFDPLNLDHLSKEIQLAIKERRSYGSLVHAAARGRPVSYMKWIVMKYAEILIAMGDVYFRRASLESLPIATQRYIEAARVLGREPPKVPDLGKRKMKAMTFEQLREQDIMYDSVIFDLGLPFSAKLKKGAAETADRDPKKENIACFLRTNYFCAPLNPKFKQMRSLVQERLYNLRNSFDIQGKPVVYGLREPPIDPGALIALSKQGLGVSDVLSMVSGERDSPLPRQRFDTLLRKALALCSEVRKLSGRLLSVVEKKEIETFNIGNAQHSTVIQQMMLDIKNVELEEAQQTVESLLMSRGSLEAQLNYYLQLIGEPDSMIPKPKDDWVDIQQSFDAPTKDELRMSSYEDSEMKKSLSAAAKNRAAVVTDGIAMPLYVVPQATTNFEPLGVGGSISFAGSSIADAIAAGSTLARGIAAVLADEAARADKKANLTMQLQERRLQANINGREIKSIDKEVEIQKIHIKSIQKEIEMQKSEVEDAAGAEEWYRTKYTSEQLYTWMEKGLRNLYFQAYELAMTMALRAESSFNFESGSKGSIIRRGGYWNPAQDGLLAAETLYLDLRRLESAQLEAPAADYSISKTVSLKDFDPLALMKLRVTGTTDFSIGELLYDMDFPGHFMRRIRSVSVSVPSTLEAGTSTNAVLTLLEHKYRVTQNAADYAASQSSAGSEAFRTDRIPIASIAVSSSAKDSGVFELDFSGPRYMPFEGAGAISTWRLEFPSPIRHFDYETINDVQLHVQYTAYEGGPTLRKAAKDAVIQAAQTIEAQGQHQGYWALWDLKNDFSDKWGDFQSKLLSTAAATLDLGNLKNRLPFWSRHQGSLQVQTFTLMSRSKNVRDRLSISVDPSAPEYKGTDGIYCGDFFSKTCDMTEKNLNWKILAKAVAPAAAGGENIYLFIRYIYVGKNIS</sequence>
<evidence type="ECO:0000313" key="4">
    <source>
        <dbReference type="EMBL" id="CAD6443324.1"/>
    </source>
</evidence>
<dbReference type="Pfam" id="PF18276">
    <property type="entry name" value="TcA_TcB_BD"/>
    <property type="match status" value="1"/>
</dbReference>
<dbReference type="OrthoDB" id="4940706at2759"/>
<evidence type="ECO:0000259" key="1">
    <source>
        <dbReference type="Pfam" id="PF18276"/>
    </source>
</evidence>
<dbReference type="Pfam" id="PF20220">
    <property type="entry name" value="ABC_toxin_N"/>
    <property type="match status" value="1"/>
</dbReference>
<protein>
    <submittedName>
        <fullName evidence="4">0ec2764e-c206-4a84-8e1b-c1d6ca12d356</fullName>
    </submittedName>
</protein>
<dbReference type="InterPro" id="IPR041079">
    <property type="entry name" value="Neuraminidase-like"/>
</dbReference>
<accession>A0A8H2VRH5</accession>
<evidence type="ECO:0000259" key="2">
    <source>
        <dbReference type="Pfam" id="PF18413"/>
    </source>
</evidence>
<dbReference type="InterPro" id="IPR040840">
    <property type="entry name" value="TcA_TcB_BD"/>
</dbReference>
<organism evidence="4 5">
    <name type="scientific">Sclerotinia trifoliorum</name>
    <dbReference type="NCBI Taxonomy" id="28548"/>
    <lineage>
        <taxon>Eukaryota</taxon>
        <taxon>Fungi</taxon>
        <taxon>Dikarya</taxon>
        <taxon>Ascomycota</taxon>
        <taxon>Pezizomycotina</taxon>
        <taxon>Leotiomycetes</taxon>
        <taxon>Helotiales</taxon>
        <taxon>Sclerotiniaceae</taxon>
        <taxon>Sclerotinia</taxon>
    </lineage>
</organism>
<proteinExistence type="predicted"/>